<keyword evidence="1" id="KW-0812">Transmembrane</keyword>
<evidence type="ECO:0000313" key="2">
    <source>
        <dbReference type="EMBL" id="MEJ5195876.1"/>
    </source>
</evidence>
<comment type="caution">
    <text evidence="2">The sequence shown here is derived from an EMBL/GenBank/DDBJ whole genome shotgun (WGS) entry which is preliminary data.</text>
</comment>
<organism evidence="2 3">
    <name type="scientific">Faecalibacterium wellingii</name>
    <dbReference type="NCBI Taxonomy" id="2929491"/>
    <lineage>
        <taxon>Bacteria</taxon>
        <taxon>Bacillati</taxon>
        <taxon>Bacillota</taxon>
        <taxon>Clostridia</taxon>
        <taxon>Eubacteriales</taxon>
        <taxon>Oscillospiraceae</taxon>
        <taxon>Faecalibacterium</taxon>
    </lineage>
</organism>
<keyword evidence="1" id="KW-1133">Transmembrane helix</keyword>
<gene>
    <name evidence="2" type="ORF">WF834_06750</name>
</gene>
<name>A0AB35Y6E9_9FIRM</name>
<accession>A0AB35Y6E9</accession>
<dbReference type="EMBL" id="JBBFGL010000005">
    <property type="protein sequence ID" value="MEJ5195876.1"/>
    <property type="molecule type" value="Genomic_DNA"/>
</dbReference>
<evidence type="ECO:0000313" key="3">
    <source>
        <dbReference type="Proteomes" id="UP001373196"/>
    </source>
</evidence>
<reference evidence="2" key="1">
    <citation type="submission" date="2024-03" db="EMBL/GenBank/DDBJ databases">
        <authorList>
            <person name="Plomp N."/>
            <person name="Harmsen H.J."/>
        </authorList>
    </citation>
    <scope>NUCLEOTIDE SEQUENCE</scope>
    <source>
        <strain evidence="2">HTF-128</strain>
    </source>
</reference>
<dbReference type="RefSeq" id="WP_339395332.1">
    <property type="nucleotide sequence ID" value="NZ_JBBFGL010000005.1"/>
</dbReference>
<keyword evidence="1" id="KW-0472">Membrane</keyword>
<evidence type="ECO:0000256" key="1">
    <source>
        <dbReference type="SAM" id="Phobius"/>
    </source>
</evidence>
<feature type="transmembrane region" description="Helical" evidence="1">
    <location>
        <begin position="12"/>
        <end position="35"/>
    </location>
</feature>
<sequence>MLDAIFSRPVKALKLLAKVQCVLAFVLSVMLYGYVYEGLKYFSFFAAIVLGLVAAVVLWMLQMFLAWAMYAFAELVEYTRATHEELSNMSSGLAEYTKAMSRTINTMNRELCVIAKHYYAEEEARDNNTASAQAAADTNDIEEI</sequence>
<proteinExistence type="predicted"/>
<protein>
    <submittedName>
        <fullName evidence="2">Uncharacterized protein</fullName>
    </submittedName>
</protein>
<dbReference type="AlphaFoldDB" id="A0AB35Y6E9"/>
<feature type="transmembrane region" description="Helical" evidence="1">
    <location>
        <begin position="41"/>
        <end position="61"/>
    </location>
</feature>
<dbReference type="Proteomes" id="UP001373196">
    <property type="component" value="Unassembled WGS sequence"/>
</dbReference>